<evidence type="ECO:0000313" key="3">
    <source>
        <dbReference type="EMBL" id="BDX06887.1"/>
    </source>
</evidence>
<keyword evidence="1" id="KW-0732">Signal</keyword>
<reference evidence="3" key="1">
    <citation type="submission" date="2023-01" db="EMBL/GenBank/DDBJ databases">
        <title>Complete genome sequence of Planctobacterium marinum strain Dej080120_11.</title>
        <authorList>
            <person name="Ueki S."/>
            <person name="Maruyama F."/>
        </authorList>
    </citation>
    <scope>NUCLEOTIDE SEQUENCE</scope>
    <source>
        <strain evidence="3">Dej080120_11</strain>
    </source>
</reference>
<keyword evidence="4" id="KW-1185">Reference proteome</keyword>
<evidence type="ECO:0000313" key="4">
    <source>
        <dbReference type="Proteomes" id="UP001333710"/>
    </source>
</evidence>
<organism evidence="3 4">
    <name type="scientific">Planctobacterium marinum</name>
    <dbReference type="NCBI Taxonomy" id="1631968"/>
    <lineage>
        <taxon>Bacteria</taxon>
        <taxon>Pseudomonadati</taxon>
        <taxon>Pseudomonadota</taxon>
        <taxon>Gammaproteobacteria</taxon>
        <taxon>Alteromonadales</taxon>
        <taxon>Alteromonadaceae</taxon>
        <taxon>Planctobacterium</taxon>
    </lineage>
</organism>
<feature type="signal peptide" evidence="1">
    <location>
        <begin position="1"/>
        <end position="26"/>
    </location>
</feature>
<accession>A0AA48KS90</accession>
<gene>
    <name evidence="3" type="ORF">MACH26_24080</name>
</gene>
<dbReference type="EMBL" id="AP027272">
    <property type="protein sequence ID" value="BDX06887.1"/>
    <property type="molecule type" value="Genomic_DNA"/>
</dbReference>
<feature type="chain" id="PRO_5041321503" description="Alginate export domain-containing protein" evidence="1">
    <location>
        <begin position="27"/>
        <end position="403"/>
    </location>
</feature>
<dbReference type="Proteomes" id="UP001333710">
    <property type="component" value="Chromosome"/>
</dbReference>
<dbReference type="Gene3D" id="2.40.160.10">
    <property type="entry name" value="Porin"/>
    <property type="match status" value="1"/>
</dbReference>
<proteinExistence type="predicted"/>
<dbReference type="InterPro" id="IPR023614">
    <property type="entry name" value="Porin_dom_sf"/>
</dbReference>
<dbReference type="Pfam" id="PF13372">
    <property type="entry name" value="Alginate_exp"/>
    <property type="match status" value="1"/>
</dbReference>
<dbReference type="KEGG" id="pmaw:MACH26_24080"/>
<dbReference type="AlphaFoldDB" id="A0AA48KS90"/>
<name>A0AA48KS90_9ALTE</name>
<sequence>MNNLQRKLGLSLSAVALAVTASQVQAEDSLAKAIKNGKTTLDFNLRYETVDQDNALEDADALTLRTRLTYKSAATNGFSFLVEAEDVRSVMGIDDYSVPPSGFNTGVYSVIADPKSTELDQAFVQYSNVKTTARFGRQVIALDNHRHVGHVGWRQDRQTFDAISLVHKFNKQLTARYYFINQRNRIFADDADLDSEDHLVNVSYKSDIGTLTGYAYLLEVDNNTDNSLDTYGIRFAGNQKIDSVRLFYQLEYATQTSETLGNEFDANYWLLEGGVGYNGHKLTLGLENLGSDNGAYGFSTPLATLHKFNGWADIFLGTPGNGLQDLYIKLQGKLMGGKYHIVWHDFSADENVAGLDDYGTELELQYTYAFNKNYSVGLKYSGYSADDYAVDTDKTWLWFGAKF</sequence>
<dbReference type="InterPro" id="IPR025388">
    <property type="entry name" value="Alginate_export_dom"/>
</dbReference>
<evidence type="ECO:0000259" key="2">
    <source>
        <dbReference type="Pfam" id="PF13372"/>
    </source>
</evidence>
<feature type="domain" description="Alginate export" evidence="2">
    <location>
        <begin position="45"/>
        <end position="278"/>
    </location>
</feature>
<evidence type="ECO:0000256" key="1">
    <source>
        <dbReference type="SAM" id="SignalP"/>
    </source>
</evidence>
<dbReference type="RefSeq" id="WP_338292883.1">
    <property type="nucleotide sequence ID" value="NZ_AP027272.1"/>
</dbReference>
<protein>
    <recommendedName>
        <fullName evidence="2">Alginate export domain-containing protein</fullName>
    </recommendedName>
</protein>